<feature type="DNA-binding region" description="NDT80" evidence="2">
    <location>
        <begin position="86"/>
        <end position="323"/>
    </location>
</feature>
<dbReference type="GO" id="GO:0000228">
    <property type="term" value="C:nuclear chromosome"/>
    <property type="evidence" value="ECO:0007669"/>
    <property type="project" value="TreeGrafter"/>
</dbReference>
<dbReference type="InterPro" id="IPR008967">
    <property type="entry name" value="p53-like_TF_DNA-bd_sf"/>
</dbReference>
<evidence type="ECO:0000259" key="4">
    <source>
        <dbReference type="PROSITE" id="PS51517"/>
    </source>
</evidence>
<dbReference type="Pfam" id="PF05224">
    <property type="entry name" value="NDT80_PhoG"/>
    <property type="match status" value="1"/>
</dbReference>
<dbReference type="OrthoDB" id="4117572at2759"/>
<sequence length="557" mass="61588">MEGFDTSTMTYMASTMPVTNVTDHDGFSKPAPVNMDMQDMFSNFDMSTYAGSEDFAFHGMQPAISPGLKRMQSGFDDAAYSDIVSTFDTQTNHEHHEAEAIDRDNKLLSFCNPTFDHVLLDYTFRQTTLSLSAKLHGMFFLAESPWTSTGDAVPPPHELTCYRRNLFQITGNITLPRTLRHLLTEKGEQLPIVGQELTVSATESTEGNPVKIISVPWKTPVNPTQQPGPEDKAEREPPAIPLDPMATQDLDPEFAQIPFQWKRLQFRIATANNGRRKELQQHFVIRLKVMATLADGSKRCICEVRSGAVIVRGRSPRNFQSRKDTPLNGNASHTRKPAPSIAPVQRTTSGDSVAKSSSHANASNTVVAASATTIKPEVPHAPPSVQSFFESNDVAGGQDFYDGLMSGSIHHHGAMTAVPQEPFSFDRHRAYAGSSPDFGRVARHLQTSSTPINLSLVDEDVPRKEAMLRDSSTPSKRPIMPPPRPPSFSFNTVSTPDESADLLYEYFPLALEEWMPPVDAVYRPHVVHHIKVSADPRDPTVGVTRGRSKRYFSEVAG</sequence>
<dbReference type="EMBL" id="ML996085">
    <property type="protein sequence ID" value="KAF2153165.1"/>
    <property type="molecule type" value="Genomic_DNA"/>
</dbReference>
<dbReference type="PANTHER" id="PTHR35144">
    <property type="entry name" value="MEIOSIS-SPECIFIC TRANSCRIPTION FACTOR NDT80"/>
    <property type="match status" value="1"/>
</dbReference>
<evidence type="ECO:0000313" key="6">
    <source>
        <dbReference type="Proteomes" id="UP000799439"/>
    </source>
</evidence>
<feature type="domain" description="NDT80" evidence="4">
    <location>
        <begin position="86"/>
        <end position="323"/>
    </location>
</feature>
<reference evidence="5" key="1">
    <citation type="journal article" date="2020" name="Stud. Mycol.">
        <title>101 Dothideomycetes genomes: a test case for predicting lifestyles and emergence of pathogens.</title>
        <authorList>
            <person name="Haridas S."/>
            <person name="Albert R."/>
            <person name="Binder M."/>
            <person name="Bloem J."/>
            <person name="Labutti K."/>
            <person name="Salamov A."/>
            <person name="Andreopoulos B."/>
            <person name="Baker S."/>
            <person name="Barry K."/>
            <person name="Bills G."/>
            <person name="Bluhm B."/>
            <person name="Cannon C."/>
            <person name="Castanera R."/>
            <person name="Culley D."/>
            <person name="Daum C."/>
            <person name="Ezra D."/>
            <person name="Gonzalez J."/>
            <person name="Henrissat B."/>
            <person name="Kuo A."/>
            <person name="Liang C."/>
            <person name="Lipzen A."/>
            <person name="Lutzoni F."/>
            <person name="Magnuson J."/>
            <person name="Mondo S."/>
            <person name="Nolan M."/>
            <person name="Ohm R."/>
            <person name="Pangilinan J."/>
            <person name="Park H.-J."/>
            <person name="Ramirez L."/>
            <person name="Alfaro M."/>
            <person name="Sun H."/>
            <person name="Tritt A."/>
            <person name="Yoshinaga Y."/>
            <person name="Zwiers L.-H."/>
            <person name="Turgeon B."/>
            <person name="Goodwin S."/>
            <person name="Spatafora J."/>
            <person name="Crous P."/>
            <person name="Grigoriev I."/>
        </authorList>
    </citation>
    <scope>NUCLEOTIDE SEQUENCE</scope>
    <source>
        <strain evidence="5">CBS 260.36</strain>
    </source>
</reference>
<feature type="region of interest" description="Disordered" evidence="3">
    <location>
        <begin position="467"/>
        <end position="487"/>
    </location>
</feature>
<comment type="caution">
    <text evidence="5">The sequence shown here is derived from an EMBL/GenBank/DDBJ whole genome shotgun (WGS) entry which is preliminary data.</text>
</comment>
<feature type="compositionally biased region" description="Polar residues" evidence="3">
    <location>
        <begin position="345"/>
        <end position="355"/>
    </location>
</feature>
<evidence type="ECO:0000256" key="3">
    <source>
        <dbReference type="SAM" id="MobiDB-lite"/>
    </source>
</evidence>
<feature type="region of interest" description="Disordered" evidence="3">
    <location>
        <begin position="217"/>
        <end position="238"/>
    </location>
</feature>
<keyword evidence="6" id="KW-1185">Reference proteome</keyword>
<dbReference type="InterPro" id="IPR024061">
    <property type="entry name" value="NDT80_DNA-bd_dom"/>
</dbReference>
<dbReference type="GO" id="GO:0051321">
    <property type="term" value="P:meiotic cell cycle"/>
    <property type="evidence" value="ECO:0007669"/>
    <property type="project" value="TreeGrafter"/>
</dbReference>
<protein>
    <submittedName>
        <fullName evidence="5">P53-like transcription factor</fullName>
    </submittedName>
</protein>
<dbReference type="GO" id="GO:0003677">
    <property type="term" value="F:DNA binding"/>
    <property type="evidence" value="ECO:0007669"/>
    <property type="project" value="UniProtKB-KW"/>
</dbReference>
<evidence type="ECO:0000256" key="1">
    <source>
        <dbReference type="ARBA" id="ARBA00023125"/>
    </source>
</evidence>
<organism evidence="5 6">
    <name type="scientific">Myriangium duriaei CBS 260.36</name>
    <dbReference type="NCBI Taxonomy" id="1168546"/>
    <lineage>
        <taxon>Eukaryota</taxon>
        <taxon>Fungi</taxon>
        <taxon>Dikarya</taxon>
        <taxon>Ascomycota</taxon>
        <taxon>Pezizomycotina</taxon>
        <taxon>Dothideomycetes</taxon>
        <taxon>Dothideomycetidae</taxon>
        <taxon>Myriangiales</taxon>
        <taxon>Myriangiaceae</taxon>
        <taxon>Myriangium</taxon>
    </lineage>
</organism>
<evidence type="ECO:0000313" key="5">
    <source>
        <dbReference type="EMBL" id="KAF2153165.1"/>
    </source>
</evidence>
<evidence type="ECO:0000256" key="2">
    <source>
        <dbReference type="PROSITE-ProRule" id="PRU00850"/>
    </source>
</evidence>
<dbReference type="Proteomes" id="UP000799439">
    <property type="component" value="Unassembled WGS sequence"/>
</dbReference>
<dbReference type="InterPro" id="IPR052605">
    <property type="entry name" value="Fungal_trans_regulator"/>
</dbReference>
<dbReference type="GO" id="GO:0003700">
    <property type="term" value="F:DNA-binding transcription factor activity"/>
    <property type="evidence" value="ECO:0007669"/>
    <property type="project" value="UniProtKB-UniRule"/>
</dbReference>
<keyword evidence="1 2" id="KW-0238">DNA-binding</keyword>
<dbReference type="PANTHER" id="PTHR35144:SF1">
    <property type="entry name" value="PROTEIN PACG"/>
    <property type="match status" value="1"/>
</dbReference>
<dbReference type="InterPro" id="IPR037141">
    <property type="entry name" value="NDT80_DNA-bd_dom_sf"/>
</dbReference>
<dbReference type="PROSITE" id="PS51517">
    <property type="entry name" value="NDT80"/>
    <property type="match status" value="1"/>
</dbReference>
<dbReference type="AlphaFoldDB" id="A0A9P4MG45"/>
<accession>A0A9P4MG45</accession>
<dbReference type="SUPFAM" id="SSF49417">
    <property type="entry name" value="p53-like transcription factors"/>
    <property type="match status" value="1"/>
</dbReference>
<gene>
    <name evidence="5" type="ORF">K461DRAFT_136038</name>
</gene>
<name>A0A9P4MG45_9PEZI</name>
<dbReference type="Gene3D" id="2.60.40.1390">
    <property type="entry name" value="NDT80 DNA-binding domain"/>
    <property type="match status" value="1"/>
</dbReference>
<proteinExistence type="predicted"/>
<dbReference type="FunFam" id="2.60.40.1390:FF:000007">
    <property type="entry name" value="p53-like transcription factor"/>
    <property type="match status" value="1"/>
</dbReference>
<feature type="region of interest" description="Disordered" evidence="3">
    <location>
        <begin position="315"/>
        <end position="364"/>
    </location>
</feature>
<dbReference type="GO" id="GO:0045944">
    <property type="term" value="P:positive regulation of transcription by RNA polymerase II"/>
    <property type="evidence" value="ECO:0007669"/>
    <property type="project" value="TreeGrafter"/>
</dbReference>